<dbReference type="GO" id="GO:0003677">
    <property type="term" value="F:DNA binding"/>
    <property type="evidence" value="ECO:0007669"/>
    <property type="project" value="InterPro"/>
</dbReference>
<dbReference type="InterPro" id="IPR003611">
    <property type="entry name" value="NUMOD3"/>
</dbReference>
<gene>
    <name evidence="2" type="ORF">UFOVP316_49</name>
</gene>
<accession>A0A6J5LTL7</accession>
<evidence type="ECO:0000313" key="2">
    <source>
        <dbReference type="EMBL" id="CAB4137521.1"/>
    </source>
</evidence>
<sequence>MALVYIHKRKDNDSVFYVGVGKTERRVNSKDSRNNHWKGIVNKYGYYTEVTHRDIIWEEALSIEKYLIDFYGRKDLGKGKLVNKTDGGEGFINFSEETLRIIREKNIGRKHSPETIKKLSNRPRTAEHIEKLRISHTGKKLSEEAKEKVRQFQKNKIVSDETKKRLSEARKQWWIKKKAINE</sequence>
<dbReference type="Pfam" id="PF07460">
    <property type="entry name" value="NUMOD3"/>
    <property type="match status" value="2"/>
</dbReference>
<evidence type="ECO:0000259" key="1">
    <source>
        <dbReference type="SMART" id="SM00496"/>
    </source>
</evidence>
<organism evidence="2">
    <name type="scientific">uncultured Caudovirales phage</name>
    <dbReference type="NCBI Taxonomy" id="2100421"/>
    <lineage>
        <taxon>Viruses</taxon>
        <taxon>Duplodnaviria</taxon>
        <taxon>Heunggongvirae</taxon>
        <taxon>Uroviricota</taxon>
        <taxon>Caudoviricetes</taxon>
        <taxon>Peduoviridae</taxon>
        <taxon>Maltschvirus</taxon>
        <taxon>Maltschvirus maltsch</taxon>
    </lineage>
</organism>
<feature type="domain" description="Nuclease associated modular" evidence="1">
    <location>
        <begin position="154"/>
        <end position="170"/>
    </location>
</feature>
<reference evidence="2" key="1">
    <citation type="submission" date="2020-04" db="EMBL/GenBank/DDBJ databases">
        <authorList>
            <person name="Chiriac C."/>
            <person name="Salcher M."/>
            <person name="Ghai R."/>
            <person name="Kavagutti S V."/>
        </authorList>
    </citation>
    <scope>NUCLEOTIDE SEQUENCE</scope>
</reference>
<protein>
    <submittedName>
        <fullName evidence="2">Nuclease associated modular domain 3</fullName>
    </submittedName>
</protein>
<dbReference type="SMART" id="SM00496">
    <property type="entry name" value="IENR2"/>
    <property type="match status" value="3"/>
</dbReference>
<name>A0A6J5LTL7_9CAUD</name>
<proteinExistence type="predicted"/>
<feature type="domain" description="Nuclease associated modular" evidence="1">
    <location>
        <begin position="137"/>
        <end position="153"/>
    </location>
</feature>
<feature type="domain" description="Nuclease associated modular" evidence="1">
    <location>
        <begin position="107"/>
        <end position="123"/>
    </location>
</feature>
<dbReference type="EMBL" id="LR796329">
    <property type="protein sequence ID" value="CAB4137521.1"/>
    <property type="molecule type" value="Genomic_DNA"/>
</dbReference>